<evidence type="ECO:0000313" key="3">
    <source>
        <dbReference type="WBParaSite" id="Csp11.Scaffold628.g7471.t1"/>
    </source>
</evidence>
<reference evidence="3" key="1">
    <citation type="submission" date="2016-11" db="UniProtKB">
        <authorList>
            <consortium name="WormBaseParasite"/>
        </authorList>
    </citation>
    <scope>IDENTIFICATION</scope>
</reference>
<dbReference type="WBParaSite" id="Csp11.Scaffold628.g7471.t1">
    <property type="protein sequence ID" value="Csp11.Scaffold628.g7471.t1"/>
    <property type="gene ID" value="Csp11.Scaffold628.g7471"/>
</dbReference>
<organism evidence="2 3">
    <name type="scientific">Caenorhabditis tropicalis</name>
    <dbReference type="NCBI Taxonomy" id="1561998"/>
    <lineage>
        <taxon>Eukaryota</taxon>
        <taxon>Metazoa</taxon>
        <taxon>Ecdysozoa</taxon>
        <taxon>Nematoda</taxon>
        <taxon>Chromadorea</taxon>
        <taxon>Rhabditida</taxon>
        <taxon>Rhabditina</taxon>
        <taxon>Rhabditomorpha</taxon>
        <taxon>Rhabditoidea</taxon>
        <taxon>Rhabditidae</taxon>
        <taxon>Peloderinae</taxon>
        <taxon>Caenorhabditis</taxon>
    </lineage>
</organism>
<protein>
    <submittedName>
        <fullName evidence="3">Acyl_transf_3 domain-containing protein</fullName>
    </submittedName>
</protein>
<keyword evidence="1" id="KW-0472">Membrane</keyword>
<accession>A0A1I7TMS5</accession>
<keyword evidence="1" id="KW-0812">Transmembrane</keyword>
<evidence type="ECO:0000256" key="1">
    <source>
        <dbReference type="SAM" id="Phobius"/>
    </source>
</evidence>
<keyword evidence="2" id="KW-1185">Reference proteome</keyword>
<name>A0A1I7TMS5_9PELO</name>
<feature type="transmembrane region" description="Helical" evidence="1">
    <location>
        <begin position="130"/>
        <end position="151"/>
    </location>
</feature>
<keyword evidence="1" id="KW-1133">Transmembrane helix</keyword>
<sequence length="161" mass="19043">MVFSYVTSFGMGFYLYHTFFSYFWCGKPTKSKFITWEIFPFLSMFPLFVISMTRKQPEHSPFVTSCKFGLIQTAFIGNILNILYLNTDWIDPHLPRYFCFSFIVFGQLRRSNAGSILIPKYPFKVNWKEVFCAFVFFSIVGYWMVFEVITVRSDLFLSSDI</sequence>
<dbReference type="AlphaFoldDB" id="A0A1I7TMS5"/>
<feature type="transmembrane region" description="Helical" evidence="1">
    <location>
        <begin position="6"/>
        <end position="26"/>
    </location>
</feature>
<evidence type="ECO:0000313" key="2">
    <source>
        <dbReference type="Proteomes" id="UP000095282"/>
    </source>
</evidence>
<proteinExistence type="predicted"/>
<feature type="transmembrane region" description="Helical" evidence="1">
    <location>
        <begin position="33"/>
        <end position="52"/>
    </location>
</feature>
<dbReference type="Proteomes" id="UP000095282">
    <property type="component" value="Unplaced"/>
</dbReference>